<dbReference type="PROSITE" id="PS50014">
    <property type="entry name" value="BROMODOMAIN_2"/>
    <property type="match status" value="1"/>
</dbReference>
<dbReference type="Proteomes" id="UP000737018">
    <property type="component" value="Unassembled WGS sequence"/>
</dbReference>
<proteinExistence type="predicted"/>
<comment type="caution">
    <text evidence="5">The sequence shown here is derived from an EMBL/GenBank/DDBJ whole genome shotgun (WGS) entry which is preliminary data.</text>
</comment>
<feature type="compositionally biased region" description="Basic and acidic residues" evidence="3">
    <location>
        <begin position="420"/>
        <end position="442"/>
    </location>
</feature>
<dbReference type="Gene3D" id="1.20.920.10">
    <property type="entry name" value="Bromodomain-like"/>
    <property type="match status" value="1"/>
</dbReference>
<evidence type="ECO:0000313" key="5">
    <source>
        <dbReference type="EMBL" id="KAF3971033.1"/>
    </source>
</evidence>
<dbReference type="PROSITE" id="PS00633">
    <property type="entry name" value="BROMODOMAIN_1"/>
    <property type="match status" value="1"/>
</dbReference>
<dbReference type="PANTHER" id="PTHR47809:SF2">
    <property type="entry name" value="DNA-BINDING BROMODOMAIN-CONTAINING PROTEIN"/>
    <property type="match status" value="1"/>
</dbReference>
<dbReference type="OrthoDB" id="21449at2759"/>
<name>A0A8J4RXA5_9ROSI</name>
<organism evidence="5 6">
    <name type="scientific">Castanea mollissima</name>
    <name type="common">Chinese chestnut</name>
    <dbReference type="NCBI Taxonomy" id="60419"/>
    <lineage>
        <taxon>Eukaryota</taxon>
        <taxon>Viridiplantae</taxon>
        <taxon>Streptophyta</taxon>
        <taxon>Embryophyta</taxon>
        <taxon>Tracheophyta</taxon>
        <taxon>Spermatophyta</taxon>
        <taxon>Magnoliopsida</taxon>
        <taxon>eudicotyledons</taxon>
        <taxon>Gunneridae</taxon>
        <taxon>Pentapetalae</taxon>
        <taxon>rosids</taxon>
        <taxon>fabids</taxon>
        <taxon>Fagales</taxon>
        <taxon>Fagaceae</taxon>
        <taxon>Castanea</taxon>
    </lineage>
</organism>
<gene>
    <name evidence="5" type="ORF">CMV_005331</name>
</gene>
<feature type="compositionally biased region" description="Polar residues" evidence="3">
    <location>
        <begin position="96"/>
        <end position="107"/>
    </location>
</feature>
<dbReference type="InterPro" id="IPR018359">
    <property type="entry name" value="Bromodomain_CS"/>
</dbReference>
<feature type="region of interest" description="Disordered" evidence="3">
    <location>
        <begin position="368"/>
        <end position="500"/>
    </location>
</feature>
<accession>A0A8J4RXA5</accession>
<dbReference type="SUPFAM" id="SSF47370">
    <property type="entry name" value="Bromodomain"/>
    <property type="match status" value="1"/>
</dbReference>
<evidence type="ECO:0000313" key="6">
    <source>
        <dbReference type="Proteomes" id="UP000737018"/>
    </source>
</evidence>
<feature type="compositionally biased region" description="Polar residues" evidence="3">
    <location>
        <begin position="55"/>
        <end position="69"/>
    </location>
</feature>
<feature type="compositionally biased region" description="Acidic residues" evidence="3">
    <location>
        <begin position="406"/>
        <end position="418"/>
    </location>
</feature>
<feature type="region of interest" description="Disordered" evidence="3">
    <location>
        <begin position="322"/>
        <end position="347"/>
    </location>
</feature>
<feature type="region of interest" description="Disordered" evidence="3">
    <location>
        <begin position="93"/>
        <end position="119"/>
    </location>
</feature>
<sequence length="599" mass="67008">MKRKRGHKKGKPKAAPVVSKNEVSINLVSVNTEDNSGLDGFGNDNKYESGMEVDTPSSTGTDQPYNVASINPDGSIDKAMGKSVGRVKVKLRTSKMLESQHTSSDAPTHSDTDKSSQQMGFERQGVGVERMEDSANSLPIGVSGNPAKKAGSIKIKSSMILGNPSVYQSGGSAAVAQGESPHQRELKIPHQDAQFSKQELDDCLTVIKKVMKMDAAEPFNVPVDPVALGIPDYFDVIDTPMDFGTICGNLENGVKYMNSEDVYKDVQYIWENCNKYNNKGDYILDLMKRVKKNFMKYWTAAGLYSEQQWGTKGAESIQVEDVSVSSQGKVHVKGSQPKQKTGKRHGRRHKNDCLCAICVLKRRRREREENARLAKGHIGATDNNYTEETQQEEGQHVESPSAEDSSSNDESLDPDADAEVQQKVEEVKLDVPEEQHGPLEEKQGEEEEEEEDEEEEEEEEEDEEENELETQKKHENGTPEQPQFGERSEEEHERQPKLRIVEKSGVGVRVDTQKEDILMRQEAKTAAVQQQKHKELQEKHKKSKVCKNLELENPMLLDLCGILFPDNHKSVWSGPHSLNQHHRSARTSSIHAAIATFMK</sequence>
<evidence type="ECO:0000259" key="4">
    <source>
        <dbReference type="PROSITE" id="PS50014"/>
    </source>
</evidence>
<feature type="domain" description="Bromo" evidence="4">
    <location>
        <begin position="211"/>
        <end position="284"/>
    </location>
</feature>
<reference evidence="5" key="1">
    <citation type="submission" date="2020-03" db="EMBL/GenBank/DDBJ databases">
        <title>Castanea mollissima Vanexum genome sequencing.</title>
        <authorList>
            <person name="Staton M."/>
        </authorList>
    </citation>
    <scope>NUCLEOTIDE SEQUENCE</scope>
    <source>
        <tissue evidence="5">Leaf</tissue>
    </source>
</reference>
<dbReference type="InterPro" id="IPR001487">
    <property type="entry name" value="Bromodomain"/>
</dbReference>
<dbReference type="Pfam" id="PF00439">
    <property type="entry name" value="Bromodomain"/>
    <property type="match status" value="1"/>
</dbReference>
<dbReference type="PRINTS" id="PR00503">
    <property type="entry name" value="BROMODOMAIN"/>
</dbReference>
<dbReference type="InterPro" id="IPR036427">
    <property type="entry name" value="Bromodomain-like_sf"/>
</dbReference>
<protein>
    <recommendedName>
        <fullName evidence="4">Bromo domain-containing protein</fullName>
    </recommendedName>
</protein>
<dbReference type="AlphaFoldDB" id="A0A8J4RXA5"/>
<evidence type="ECO:0000256" key="2">
    <source>
        <dbReference type="PROSITE-ProRule" id="PRU00035"/>
    </source>
</evidence>
<dbReference type="EMBL" id="JRKL02000473">
    <property type="protein sequence ID" value="KAF3971033.1"/>
    <property type="molecule type" value="Genomic_DNA"/>
</dbReference>
<dbReference type="SMART" id="SM00297">
    <property type="entry name" value="BROMO"/>
    <property type="match status" value="1"/>
</dbReference>
<feature type="region of interest" description="Disordered" evidence="3">
    <location>
        <begin position="30"/>
        <end position="80"/>
    </location>
</feature>
<keyword evidence="1 2" id="KW-0103">Bromodomain</keyword>
<feature type="compositionally biased region" description="Basic and acidic residues" evidence="3">
    <location>
        <begin position="486"/>
        <end position="500"/>
    </location>
</feature>
<evidence type="ECO:0000256" key="3">
    <source>
        <dbReference type="SAM" id="MobiDB-lite"/>
    </source>
</evidence>
<feature type="compositionally biased region" description="Acidic residues" evidence="3">
    <location>
        <begin position="443"/>
        <end position="468"/>
    </location>
</feature>
<evidence type="ECO:0000256" key="1">
    <source>
        <dbReference type="ARBA" id="ARBA00023117"/>
    </source>
</evidence>
<keyword evidence="6" id="KW-1185">Reference proteome</keyword>
<dbReference type="PANTHER" id="PTHR47809">
    <property type="entry name" value="DNA-BINDING BROMODOMAIN-CONTAINING PROTEIN"/>
    <property type="match status" value="1"/>
</dbReference>